<evidence type="ECO:0000256" key="1">
    <source>
        <dbReference type="PROSITE-ProRule" id="PRU00600"/>
    </source>
</evidence>
<keyword evidence="4" id="KW-1185">Reference proteome</keyword>
<keyword evidence="1" id="KW-0479">Metal-binding</keyword>
<keyword evidence="1" id="KW-0863">Zinc-finger</keyword>
<protein>
    <recommendedName>
        <fullName evidence="2">DBF4-type domain-containing protein</fullName>
    </recommendedName>
</protein>
<evidence type="ECO:0000313" key="3">
    <source>
        <dbReference type="EMBL" id="CAI2362428.1"/>
    </source>
</evidence>
<name>A0AAD1X475_EUPCR</name>
<comment type="caution">
    <text evidence="3">The sequence shown here is derived from an EMBL/GenBank/DDBJ whole genome shotgun (WGS) entry which is preliminary data.</text>
</comment>
<dbReference type="Proteomes" id="UP001295684">
    <property type="component" value="Unassembled WGS sequence"/>
</dbReference>
<dbReference type="EMBL" id="CAMPGE010003590">
    <property type="protein sequence ID" value="CAI2362428.1"/>
    <property type="molecule type" value="Genomic_DNA"/>
</dbReference>
<reference evidence="3" key="1">
    <citation type="submission" date="2023-07" db="EMBL/GenBank/DDBJ databases">
        <authorList>
            <consortium name="AG Swart"/>
            <person name="Singh M."/>
            <person name="Singh A."/>
            <person name="Seah K."/>
            <person name="Emmerich C."/>
        </authorList>
    </citation>
    <scope>NUCLEOTIDE SEQUENCE</scope>
    <source>
        <strain evidence="3">DP1</strain>
    </source>
</reference>
<sequence length="316" mass="37280">MDSVDCQLSDEWDERLEKDGEKLMEIFQEGRNMHQYIALEKEIRRCKGLKRGRQVCRVVGKRRDEDMKEETLYVTVDKAKECLDVAKENDPNFHEKWWRGNKSKYNPFHTDKKLRTKSDWNRTKKCCFLVTPNSSGIVAKSLKTRGRMYGECEIFEEEGRIPKLYLNAPEGQQIFQNAKSIRIIENNEPVRSRSRAKYHSRISQLKSAYEHPPVLPNDNNEVPVPVPFHQYCNICGCSFEDYLDHLKSEEHSKNLKNEDMFLFDDLALDIQKNHTETVLTQKLQSFLSQYTGQDKYPHTTKRFMQLIKLDLQLAHK</sequence>
<evidence type="ECO:0000259" key="2">
    <source>
        <dbReference type="PROSITE" id="PS51265"/>
    </source>
</evidence>
<evidence type="ECO:0000313" key="4">
    <source>
        <dbReference type="Proteomes" id="UP001295684"/>
    </source>
</evidence>
<gene>
    <name evidence="3" type="ORF">ECRASSUSDP1_LOCUS3751</name>
</gene>
<accession>A0AAD1X475</accession>
<dbReference type="InterPro" id="IPR006572">
    <property type="entry name" value="Znf_DBF"/>
</dbReference>
<dbReference type="PROSITE" id="PS51265">
    <property type="entry name" value="ZF_DBF4"/>
    <property type="match status" value="1"/>
</dbReference>
<dbReference type="GO" id="GO:0003676">
    <property type="term" value="F:nucleic acid binding"/>
    <property type="evidence" value="ECO:0007669"/>
    <property type="project" value="InterPro"/>
</dbReference>
<dbReference type="GO" id="GO:0008270">
    <property type="term" value="F:zinc ion binding"/>
    <property type="evidence" value="ECO:0007669"/>
    <property type="project" value="UniProtKB-KW"/>
</dbReference>
<organism evidence="3 4">
    <name type="scientific">Euplotes crassus</name>
    <dbReference type="NCBI Taxonomy" id="5936"/>
    <lineage>
        <taxon>Eukaryota</taxon>
        <taxon>Sar</taxon>
        <taxon>Alveolata</taxon>
        <taxon>Ciliophora</taxon>
        <taxon>Intramacronucleata</taxon>
        <taxon>Spirotrichea</taxon>
        <taxon>Hypotrichia</taxon>
        <taxon>Euplotida</taxon>
        <taxon>Euplotidae</taxon>
        <taxon>Moneuplotes</taxon>
    </lineage>
</organism>
<feature type="domain" description="DBF4-type" evidence="2">
    <location>
        <begin position="225"/>
        <end position="274"/>
    </location>
</feature>
<keyword evidence="1" id="KW-0862">Zinc</keyword>
<dbReference type="AlphaFoldDB" id="A0AAD1X475"/>
<proteinExistence type="predicted"/>